<accession>A0A7J6AAP4</accession>
<organism evidence="1 2">
    <name type="scientific">Ameiurus melas</name>
    <name type="common">Black bullhead</name>
    <name type="synonym">Silurus melas</name>
    <dbReference type="NCBI Taxonomy" id="219545"/>
    <lineage>
        <taxon>Eukaryota</taxon>
        <taxon>Metazoa</taxon>
        <taxon>Chordata</taxon>
        <taxon>Craniata</taxon>
        <taxon>Vertebrata</taxon>
        <taxon>Euteleostomi</taxon>
        <taxon>Actinopterygii</taxon>
        <taxon>Neopterygii</taxon>
        <taxon>Teleostei</taxon>
        <taxon>Ostariophysi</taxon>
        <taxon>Siluriformes</taxon>
        <taxon>Ictaluridae</taxon>
        <taxon>Ameiurus</taxon>
    </lineage>
</organism>
<comment type="caution">
    <text evidence="1">The sequence shown here is derived from an EMBL/GenBank/DDBJ whole genome shotgun (WGS) entry which is preliminary data.</text>
</comment>
<name>A0A7J6AAP4_AMEME</name>
<gene>
    <name evidence="1" type="ORF">AMELA_G00165410</name>
</gene>
<evidence type="ECO:0000313" key="1">
    <source>
        <dbReference type="EMBL" id="KAF4079994.1"/>
    </source>
</evidence>
<keyword evidence="2" id="KW-1185">Reference proteome</keyword>
<proteinExistence type="predicted"/>
<protein>
    <submittedName>
        <fullName evidence="1">Uncharacterized protein</fullName>
    </submittedName>
</protein>
<dbReference type="Proteomes" id="UP000593565">
    <property type="component" value="Unassembled WGS sequence"/>
</dbReference>
<dbReference type="AlphaFoldDB" id="A0A7J6AAP4"/>
<sequence>MKMDYVTVNGAHTNGSGRGFNSPISLLRLLLPGANGCDQSARAPAQSRADGITDRCSVRDLTIHQGVWQKFTVVRESL</sequence>
<reference evidence="1 2" key="1">
    <citation type="submission" date="2020-02" db="EMBL/GenBank/DDBJ databases">
        <title>A chromosome-scale genome assembly of the black bullhead catfish (Ameiurus melas).</title>
        <authorList>
            <person name="Wen M."/>
            <person name="Zham M."/>
            <person name="Cabau C."/>
            <person name="Klopp C."/>
            <person name="Donnadieu C."/>
            <person name="Roques C."/>
            <person name="Bouchez O."/>
            <person name="Lampietro C."/>
            <person name="Jouanno E."/>
            <person name="Herpin A."/>
            <person name="Louis A."/>
            <person name="Berthelot C."/>
            <person name="Parey E."/>
            <person name="Roest-Crollius H."/>
            <person name="Braasch I."/>
            <person name="Postlethwait J."/>
            <person name="Robinson-Rechavi M."/>
            <person name="Echchiki A."/>
            <person name="Begum T."/>
            <person name="Montfort J."/>
            <person name="Schartl M."/>
            <person name="Bobe J."/>
            <person name="Guiguen Y."/>
        </authorList>
    </citation>
    <scope>NUCLEOTIDE SEQUENCE [LARGE SCALE GENOMIC DNA]</scope>
    <source>
        <strain evidence="1">M_S1</strain>
        <tissue evidence="1">Blood</tissue>
    </source>
</reference>
<evidence type="ECO:0000313" key="2">
    <source>
        <dbReference type="Proteomes" id="UP000593565"/>
    </source>
</evidence>
<dbReference type="EMBL" id="JAAGNN010000014">
    <property type="protein sequence ID" value="KAF4079994.1"/>
    <property type="molecule type" value="Genomic_DNA"/>
</dbReference>